<gene>
    <name evidence="3" type="ORF">AB675_7248</name>
</gene>
<protein>
    <recommendedName>
        <fullName evidence="5">MARVEL domain-containing protein</fullName>
    </recommendedName>
</protein>
<accession>A0A0N0NH64</accession>
<feature type="transmembrane region" description="Helical" evidence="2">
    <location>
        <begin position="132"/>
        <end position="150"/>
    </location>
</feature>
<feature type="region of interest" description="Disordered" evidence="1">
    <location>
        <begin position="228"/>
        <end position="273"/>
    </location>
</feature>
<keyword evidence="4" id="KW-1185">Reference proteome</keyword>
<keyword evidence="2" id="KW-1133">Transmembrane helix</keyword>
<feature type="transmembrane region" description="Helical" evidence="2">
    <location>
        <begin position="81"/>
        <end position="103"/>
    </location>
</feature>
<proteinExistence type="predicted"/>
<dbReference type="RefSeq" id="XP_017994284.1">
    <property type="nucleotide sequence ID" value="XM_018147602.1"/>
</dbReference>
<feature type="compositionally biased region" description="Basic and acidic residues" evidence="1">
    <location>
        <begin position="171"/>
        <end position="184"/>
    </location>
</feature>
<keyword evidence="2" id="KW-0812">Transmembrane</keyword>
<evidence type="ECO:0008006" key="5">
    <source>
        <dbReference type="Google" id="ProtNLM"/>
    </source>
</evidence>
<reference evidence="3 4" key="1">
    <citation type="submission" date="2015-06" db="EMBL/GenBank/DDBJ databases">
        <title>Draft genome of the ant-associated black yeast Phialophora attae CBS 131958.</title>
        <authorList>
            <person name="Moreno L.F."/>
            <person name="Stielow B.J."/>
            <person name="de Hoog S."/>
            <person name="Vicente V.A."/>
            <person name="Weiss V.A."/>
            <person name="de Vries M."/>
            <person name="Cruz L.M."/>
            <person name="Souza E.M."/>
        </authorList>
    </citation>
    <scope>NUCLEOTIDE SEQUENCE [LARGE SCALE GENOMIC DNA]</scope>
    <source>
        <strain evidence="3 4">CBS 131958</strain>
    </source>
</reference>
<feature type="transmembrane region" description="Helical" evidence="2">
    <location>
        <begin position="21"/>
        <end position="42"/>
    </location>
</feature>
<dbReference type="OrthoDB" id="5344006at2759"/>
<dbReference type="VEuPathDB" id="FungiDB:AB675_7248"/>
<feature type="region of interest" description="Disordered" evidence="1">
    <location>
        <begin position="171"/>
        <end position="191"/>
    </location>
</feature>
<evidence type="ECO:0000256" key="1">
    <source>
        <dbReference type="SAM" id="MobiDB-lite"/>
    </source>
</evidence>
<dbReference type="GeneID" id="28739482"/>
<name>A0A0N0NH64_9EURO</name>
<dbReference type="Proteomes" id="UP000038010">
    <property type="component" value="Unassembled WGS sequence"/>
</dbReference>
<feature type="transmembrane region" description="Helical" evidence="2">
    <location>
        <begin position="48"/>
        <end position="74"/>
    </location>
</feature>
<dbReference type="EMBL" id="LFJN01000067">
    <property type="protein sequence ID" value="KPI34321.1"/>
    <property type="molecule type" value="Genomic_DNA"/>
</dbReference>
<evidence type="ECO:0000313" key="3">
    <source>
        <dbReference type="EMBL" id="KPI34321.1"/>
    </source>
</evidence>
<dbReference type="AlphaFoldDB" id="A0A0N0NH64"/>
<organism evidence="3 4">
    <name type="scientific">Cyphellophora attinorum</name>
    <dbReference type="NCBI Taxonomy" id="1664694"/>
    <lineage>
        <taxon>Eukaryota</taxon>
        <taxon>Fungi</taxon>
        <taxon>Dikarya</taxon>
        <taxon>Ascomycota</taxon>
        <taxon>Pezizomycotina</taxon>
        <taxon>Eurotiomycetes</taxon>
        <taxon>Chaetothyriomycetidae</taxon>
        <taxon>Chaetothyriales</taxon>
        <taxon>Cyphellophoraceae</taxon>
        <taxon>Cyphellophora</taxon>
    </lineage>
</organism>
<keyword evidence="2" id="KW-0472">Membrane</keyword>
<comment type="caution">
    <text evidence="3">The sequence shown here is derived from an EMBL/GenBank/DDBJ whole genome shotgun (WGS) entry which is preliminary data.</text>
</comment>
<sequence length="318" mass="35552">MPNKTRPSAYQPPLPFHAIRAFTALSVLIVGSILASFCVQLTQDSFKLPWTFLVMLMADVLMLLSLAIGTILYFCVHLSPLLNILFNVPILLLWTAGMALLIWNMYGTLGHTCSIANWGNEDGITVCNQYKALFAFVVIGWLCQIALIVLDVRARRNQSALGRYNKMRDSNDLKMDPMHSRDSSVHNLPLGAGMDAASQRLQQQDSRQEQQRPLMQRALTRASSFYSTAPSQAPTYSTQPPTYQSQPKPVQRQNTGGYQEASNPYPTTGYQAYNPNALNVSNARFDPGYSTSHSVTMNDFGYGERVQHSTGYNNYYGR</sequence>
<evidence type="ECO:0000256" key="2">
    <source>
        <dbReference type="SAM" id="Phobius"/>
    </source>
</evidence>
<evidence type="ECO:0000313" key="4">
    <source>
        <dbReference type="Proteomes" id="UP000038010"/>
    </source>
</evidence>